<evidence type="ECO:0000313" key="2">
    <source>
        <dbReference type="EMBL" id="MEN3238297.1"/>
    </source>
</evidence>
<dbReference type="RefSeq" id="WP_346012951.1">
    <property type="nucleotide sequence ID" value="NZ_JAQYXP010000002.1"/>
</dbReference>
<dbReference type="EMBL" id="JAQYXP010000005">
    <property type="protein sequence ID" value="MEN3238297.1"/>
    <property type="molecule type" value="Genomic_DNA"/>
</dbReference>
<proteinExistence type="predicted"/>
<organism evidence="2 3">
    <name type="scientific">Methylobacterium ajmalii</name>
    <dbReference type="NCBI Taxonomy" id="2738439"/>
    <lineage>
        <taxon>Bacteria</taxon>
        <taxon>Pseudomonadati</taxon>
        <taxon>Pseudomonadota</taxon>
        <taxon>Alphaproteobacteria</taxon>
        <taxon>Hyphomicrobiales</taxon>
        <taxon>Methylobacteriaceae</taxon>
        <taxon>Methylobacterium</taxon>
    </lineage>
</organism>
<accession>A0ABV0A385</accession>
<evidence type="ECO:0000313" key="3">
    <source>
        <dbReference type="Proteomes" id="UP001407347"/>
    </source>
</evidence>
<reference evidence="2 3" key="1">
    <citation type="journal article" date="2023" name="PLoS ONE">
        <title>Complete genome assembly of Hawai'i environmental nontuberculous mycobacteria reveals unexpected co-isolation with methylobacteria.</title>
        <authorList>
            <person name="Hendrix J."/>
            <person name="Epperson L.E."/>
            <person name="Tong E.I."/>
            <person name="Chan Y.L."/>
            <person name="Hasan N.A."/>
            <person name="Dawrs S.N."/>
            <person name="Norton G.J."/>
            <person name="Virdi R."/>
            <person name="Crooks J.L."/>
            <person name="Chan E.D."/>
            <person name="Honda J.R."/>
            <person name="Strong M."/>
        </authorList>
    </citation>
    <scope>NUCLEOTIDE SEQUENCE [LARGE SCALE GENOMIC DNA]</scope>
    <source>
        <strain evidence="2 3">NJH_HI04-1</strain>
    </source>
</reference>
<dbReference type="EMBL" id="JAQYXP010000002">
    <property type="protein sequence ID" value="MEN3234206.1"/>
    <property type="molecule type" value="Genomic_DNA"/>
</dbReference>
<reference evidence="2" key="2">
    <citation type="submission" date="2023-02" db="EMBL/GenBank/DDBJ databases">
        <authorList>
            <person name="Hendrix J."/>
        </authorList>
    </citation>
    <scope>NUCLEOTIDE SEQUENCE</scope>
    <source>
        <strain evidence="2">NJH_HI04-1</strain>
    </source>
</reference>
<gene>
    <name evidence="1" type="ORF">PUR29_11415</name>
    <name evidence="2" type="ORF">PUR29_33150</name>
</gene>
<sequence>MLTVTETKTTSRTLDTPEAISDHVQAEYVRRQQAAPFQPGDQVRIERRDGIPPEFLVGDVGTVMLCDPDFSPLTTLMGVNASGMTIQFPVATANLKVLA</sequence>
<name>A0ABV0A385_9HYPH</name>
<keyword evidence="3" id="KW-1185">Reference proteome</keyword>
<evidence type="ECO:0000313" key="1">
    <source>
        <dbReference type="EMBL" id="MEN3234206.1"/>
    </source>
</evidence>
<comment type="caution">
    <text evidence="2">The sequence shown here is derived from an EMBL/GenBank/DDBJ whole genome shotgun (WGS) entry which is preliminary data.</text>
</comment>
<dbReference type="Proteomes" id="UP001407347">
    <property type="component" value="Unassembled WGS sequence"/>
</dbReference>
<protein>
    <submittedName>
        <fullName evidence="2">Uncharacterized protein</fullName>
    </submittedName>
</protein>